<gene>
    <name evidence="2" type="ORF">K3F53_15670</name>
    <name evidence="3" type="ORF">SAMN04489735_102259</name>
</gene>
<dbReference type="EMBL" id="CP080764">
    <property type="protein sequence ID" value="QYY42280.1"/>
    <property type="molecule type" value="Genomic_DNA"/>
</dbReference>
<dbReference type="AlphaFoldDB" id="A0A1G8C0E3"/>
<proteinExistence type="predicted"/>
<dbReference type="RefSeq" id="WP_057897721.1">
    <property type="nucleotide sequence ID" value="NZ_CP080764.1"/>
</dbReference>
<dbReference type="Proteomes" id="UP000826616">
    <property type="component" value="Chromosome"/>
</dbReference>
<evidence type="ECO:0000313" key="4">
    <source>
        <dbReference type="Proteomes" id="UP000198956"/>
    </source>
</evidence>
<evidence type="ECO:0000313" key="3">
    <source>
        <dbReference type="EMBL" id="SDH38947.1"/>
    </source>
</evidence>
<dbReference type="Proteomes" id="UP000198956">
    <property type="component" value="Unassembled WGS sequence"/>
</dbReference>
<feature type="signal peptide" evidence="1">
    <location>
        <begin position="1"/>
        <end position="29"/>
    </location>
</feature>
<reference evidence="2 5" key="2">
    <citation type="submission" date="2021-08" db="EMBL/GenBank/DDBJ databases">
        <title>Complete genome sequence of the strain Aneurinibacillus thermoaerophilus CCM 8960.</title>
        <authorList>
            <person name="Musilova J."/>
            <person name="Kourilova X."/>
            <person name="Pernicova I."/>
            <person name="Bezdicek M."/>
            <person name="Lengerova M."/>
            <person name="Obruca S."/>
            <person name="Sedlar K."/>
        </authorList>
    </citation>
    <scope>NUCLEOTIDE SEQUENCE [LARGE SCALE GENOMIC DNA]</scope>
    <source>
        <strain evidence="2 5">CCM 8960</strain>
    </source>
</reference>
<feature type="chain" id="PRO_5011787140" evidence="1">
    <location>
        <begin position="30"/>
        <end position="110"/>
    </location>
</feature>
<dbReference type="GeneID" id="97142822"/>
<sequence length="110" mass="12678">MIKYFKKIGLLLMAFVFTLSINGQVSVHAKEVGELWNEKDFQVAVLAIDYLKTDEDENGNILMEIVAPEKLDKGLKELDYPLDIDEFQKNIDNYNDIMVNENDEGVMNDF</sequence>
<evidence type="ECO:0000313" key="5">
    <source>
        <dbReference type="Proteomes" id="UP000826616"/>
    </source>
</evidence>
<accession>A0A1G8C0E3</accession>
<dbReference type="EMBL" id="FNDE01000022">
    <property type="protein sequence ID" value="SDH38947.1"/>
    <property type="molecule type" value="Genomic_DNA"/>
</dbReference>
<evidence type="ECO:0000256" key="1">
    <source>
        <dbReference type="SAM" id="SignalP"/>
    </source>
</evidence>
<keyword evidence="1" id="KW-0732">Signal</keyword>
<evidence type="ECO:0000313" key="2">
    <source>
        <dbReference type="EMBL" id="QYY42280.1"/>
    </source>
</evidence>
<keyword evidence="5" id="KW-1185">Reference proteome</keyword>
<reference evidence="3 4" key="1">
    <citation type="submission" date="2016-10" db="EMBL/GenBank/DDBJ databases">
        <authorList>
            <person name="de Groot N.N."/>
        </authorList>
    </citation>
    <scope>NUCLEOTIDE SEQUENCE [LARGE SCALE GENOMIC DNA]</scope>
    <source>
        <strain evidence="3 4">L 420-91</strain>
    </source>
</reference>
<name>A0A1G8C0E3_ANETH</name>
<protein>
    <submittedName>
        <fullName evidence="3">Uncharacterized protein</fullName>
    </submittedName>
</protein>
<organism evidence="3 4">
    <name type="scientific">Aneurinibacillus thermoaerophilus</name>
    <dbReference type="NCBI Taxonomy" id="143495"/>
    <lineage>
        <taxon>Bacteria</taxon>
        <taxon>Bacillati</taxon>
        <taxon>Bacillota</taxon>
        <taxon>Bacilli</taxon>
        <taxon>Bacillales</taxon>
        <taxon>Paenibacillaceae</taxon>
        <taxon>Aneurinibacillus group</taxon>
        <taxon>Aneurinibacillus</taxon>
    </lineage>
</organism>